<dbReference type="InterPro" id="IPR029045">
    <property type="entry name" value="ClpP/crotonase-like_dom_sf"/>
</dbReference>
<evidence type="ECO:0000256" key="1">
    <source>
        <dbReference type="SAM" id="SignalP"/>
    </source>
</evidence>
<accession>A0A0D7BEP7</accession>
<dbReference type="Proteomes" id="UP000054007">
    <property type="component" value="Unassembled WGS sequence"/>
</dbReference>
<name>A0A0D7BEP7_9AGAR</name>
<keyword evidence="1" id="KW-0732">Signal</keyword>
<dbReference type="InterPro" id="IPR052766">
    <property type="entry name" value="S41A_metabolite_peptidase"/>
</dbReference>
<proteinExistence type="predicted"/>
<dbReference type="EMBL" id="KN880498">
    <property type="protein sequence ID" value="KIY68655.1"/>
    <property type="molecule type" value="Genomic_DNA"/>
</dbReference>
<reference evidence="2 3" key="1">
    <citation type="journal article" date="2015" name="Fungal Genet. Biol.">
        <title>Evolution of novel wood decay mechanisms in Agaricales revealed by the genome sequences of Fistulina hepatica and Cylindrobasidium torrendii.</title>
        <authorList>
            <person name="Floudas D."/>
            <person name="Held B.W."/>
            <person name="Riley R."/>
            <person name="Nagy L.G."/>
            <person name="Koehler G."/>
            <person name="Ransdell A.S."/>
            <person name="Younus H."/>
            <person name="Chow J."/>
            <person name="Chiniquy J."/>
            <person name="Lipzen A."/>
            <person name="Tritt A."/>
            <person name="Sun H."/>
            <person name="Haridas S."/>
            <person name="LaButti K."/>
            <person name="Ohm R.A."/>
            <person name="Kues U."/>
            <person name="Blanchette R.A."/>
            <person name="Grigoriev I.V."/>
            <person name="Minto R.E."/>
            <person name="Hibbett D.S."/>
        </authorList>
    </citation>
    <scope>NUCLEOTIDE SEQUENCE [LARGE SCALE GENOMIC DNA]</scope>
    <source>
        <strain evidence="2 3">FP15055 ss-10</strain>
    </source>
</reference>
<dbReference type="PANTHER" id="PTHR37049">
    <property type="entry name" value="PEPTIDASE S41 FAMILY PROTEIN"/>
    <property type="match status" value="1"/>
</dbReference>
<feature type="signal peptide" evidence="1">
    <location>
        <begin position="1"/>
        <end position="16"/>
    </location>
</feature>
<sequence length="662" mass="70821">MLSALAAAALFGVVAAQDPCASIAGRKWVAPADVRACFTSFAVNETEKTNILDVVNKTLSVFHTSTSYALQLPPPYEDVHEDILADLARISGQEYASDYDLHIDISRSVKRLKDGHCVWANYCYDSAFVNYNPLPLVLVNGETVHIASEAYDVASAEFGDQLSVWEDALSSVQGGLAALSGAEVLAINGADPFEAVNANAEIVGGYQAFATRQNSFFSSYQRASANWSYILGNFAQQSLPLSDSVSLTLRLPEAYDTIEIEVPYYSRIGAISNFTDAASYRAGNCVAVDGTNGVDYYDGSDDSVAPLMKAVQADIPPTRKEYKRMNVILDTTKSVDVTLPPSRQPSDPISGFGVGQFYLLPDNTTGVFAFGSFSAGSFDAGIAGMQAGLQGLKDSGAQKLIVDVTNNGGGYVCFAHALHRLISGPKASTVPNAGLNTTARAHELAQSIVEAIIADPQGVDPDVNLLYNPRQWVDIDDNLPYDADENWLIPPVVKDVNGRREYFSPTLGPDCDESIFSTPPPQEPLFEGADVIIVSNGRCASSCSLFSTTMAKSEGAKTVVVGGKSDQDQKYCGVVGGQSTDFSTMDSELKTTGLKNASLAPPNLLVNGVQGITWRLGYGIDGVDDPTIPEEFLDKPADVNLKLTLELANNPPALWEEVAKLF</sequence>
<keyword evidence="3" id="KW-1185">Reference proteome</keyword>
<dbReference type="SUPFAM" id="SSF52096">
    <property type="entry name" value="ClpP/crotonase"/>
    <property type="match status" value="1"/>
</dbReference>
<evidence type="ECO:0000313" key="2">
    <source>
        <dbReference type="EMBL" id="KIY68655.1"/>
    </source>
</evidence>
<evidence type="ECO:0000313" key="3">
    <source>
        <dbReference type="Proteomes" id="UP000054007"/>
    </source>
</evidence>
<dbReference type="OrthoDB" id="27214at2759"/>
<dbReference type="PANTHER" id="PTHR37049:SF4">
    <property type="entry name" value="RHODANESE DOMAIN-CONTAINING PROTEIN"/>
    <property type="match status" value="1"/>
</dbReference>
<organism evidence="2 3">
    <name type="scientific">Cylindrobasidium torrendii FP15055 ss-10</name>
    <dbReference type="NCBI Taxonomy" id="1314674"/>
    <lineage>
        <taxon>Eukaryota</taxon>
        <taxon>Fungi</taxon>
        <taxon>Dikarya</taxon>
        <taxon>Basidiomycota</taxon>
        <taxon>Agaricomycotina</taxon>
        <taxon>Agaricomycetes</taxon>
        <taxon>Agaricomycetidae</taxon>
        <taxon>Agaricales</taxon>
        <taxon>Marasmiineae</taxon>
        <taxon>Physalacriaceae</taxon>
        <taxon>Cylindrobasidium</taxon>
    </lineage>
</organism>
<dbReference type="Gene3D" id="3.90.226.10">
    <property type="entry name" value="2-enoyl-CoA Hydratase, Chain A, domain 1"/>
    <property type="match status" value="1"/>
</dbReference>
<protein>
    <submittedName>
        <fullName evidence="2">Uncharacterized protein</fullName>
    </submittedName>
</protein>
<feature type="chain" id="PRO_5002316931" evidence="1">
    <location>
        <begin position="17"/>
        <end position="662"/>
    </location>
</feature>
<dbReference type="AlphaFoldDB" id="A0A0D7BEP7"/>
<gene>
    <name evidence="2" type="ORF">CYLTODRAFT_489574</name>
</gene>